<evidence type="ECO:0000313" key="3">
    <source>
        <dbReference type="EMBL" id="RRJ65547.1"/>
    </source>
</evidence>
<sequence length="297" mass="33304">MDYTLEKQPFRIPGAEQWTMTSCGGRDYRIMLWKPEVEAPEGGFPVIYLLDANACFGAMAEAVRMHARGPHRLEASIVVGIGYETDRPFDTDARFYDFTIHADQEELPQRPIDVPWPKTGGAEQFLAFIEEELKPLIERALPINRTRQTLFGHSLGGWFVLYTLFARPRAFQHYAAGSPSIWWKNRYIVPVAEQSVRRWREAGLAADAGFAADSAGEKPLIGLYLGVGSLEKPHMIEDAKAMFERLSAACIPGIHVSYTCFTEESHLSVLFPFIVRVIRSTLKPCVGEALSLSPQSP</sequence>
<evidence type="ECO:0000256" key="2">
    <source>
        <dbReference type="ARBA" id="ARBA00022801"/>
    </source>
</evidence>
<dbReference type="InterPro" id="IPR000801">
    <property type="entry name" value="Esterase-like"/>
</dbReference>
<organism evidence="3 4">
    <name type="scientific">Paenibacillus oralis</name>
    <dbReference type="NCBI Taxonomy" id="2490856"/>
    <lineage>
        <taxon>Bacteria</taxon>
        <taxon>Bacillati</taxon>
        <taxon>Bacillota</taxon>
        <taxon>Bacilli</taxon>
        <taxon>Bacillales</taxon>
        <taxon>Paenibacillaceae</taxon>
        <taxon>Paenibacillus</taxon>
    </lineage>
</organism>
<keyword evidence="4" id="KW-1185">Reference proteome</keyword>
<dbReference type="GO" id="GO:0016788">
    <property type="term" value="F:hydrolase activity, acting on ester bonds"/>
    <property type="evidence" value="ECO:0007669"/>
    <property type="project" value="TreeGrafter"/>
</dbReference>
<reference evidence="3 4" key="1">
    <citation type="submission" date="2018-11" db="EMBL/GenBank/DDBJ databases">
        <title>Genome sequencing of Paenibacillus sp. KCOM 3021 (= ChDC PVNT-B20).</title>
        <authorList>
            <person name="Kook J.-K."/>
            <person name="Park S.-N."/>
            <person name="Lim Y.K."/>
        </authorList>
    </citation>
    <scope>NUCLEOTIDE SEQUENCE [LARGE SCALE GENOMIC DNA]</scope>
    <source>
        <strain evidence="3 4">KCOM 3021</strain>
    </source>
</reference>
<dbReference type="SUPFAM" id="SSF53474">
    <property type="entry name" value="alpha/beta-Hydrolases"/>
    <property type="match status" value="1"/>
</dbReference>
<gene>
    <name evidence="3" type="ORF">EHV15_23475</name>
</gene>
<protein>
    <submittedName>
        <fullName evidence="3">Alpha/beta hydrolase</fullName>
    </submittedName>
</protein>
<name>A0A3P3U5A7_9BACL</name>
<accession>A0A3P3U5A7</accession>
<evidence type="ECO:0000256" key="1">
    <source>
        <dbReference type="ARBA" id="ARBA00005622"/>
    </source>
</evidence>
<evidence type="ECO:0000313" key="4">
    <source>
        <dbReference type="Proteomes" id="UP000267017"/>
    </source>
</evidence>
<dbReference type="OrthoDB" id="9784036at2"/>
<dbReference type="AlphaFoldDB" id="A0A3P3U5A7"/>
<proteinExistence type="inferred from homology"/>
<keyword evidence="2 3" id="KW-0378">Hydrolase</keyword>
<comment type="caution">
    <text evidence="3">The sequence shown here is derived from an EMBL/GenBank/DDBJ whole genome shotgun (WGS) entry which is preliminary data.</text>
</comment>
<dbReference type="InterPro" id="IPR029058">
    <property type="entry name" value="AB_hydrolase_fold"/>
</dbReference>
<comment type="similarity">
    <text evidence="1">Belongs to the esterase D family.</text>
</comment>
<dbReference type="Proteomes" id="UP000267017">
    <property type="component" value="Unassembled WGS sequence"/>
</dbReference>
<dbReference type="Gene3D" id="3.40.50.1820">
    <property type="entry name" value="alpha/beta hydrolase"/>
    <property type="match status" value="1"/>
</dbReference>
<dbReference type="RefSeq" id="WP_128633352.1">
    <property type="nucleotide sequence ID" value="NZ_RRCN01000001.1"/>
</dbReference>
<dbReference type="Pfam" id="PF00756">
    <property type="entry name" value="Esterase"/>
    <property type="match status" value="1"/>
</dbReference>
<dbReference type="InterPro" id="IPR052558">
    <property type="entry name" value="Siderophore_Hydrolase_D"/>
</dbReference>
<dbReference type="EMBL" id="RRCN01000001">
    <property type="protein sequence ID" value="RRJ65547.1"/>
    <property type="molecule type" value="Genomic_DNA"/>
</dbReference>
<dbReference type="PANTHER" id="PTHR40841">
    <property type="entry name" value="SIDEROPHORE TRIACETYLFUSARININE C ESTERASE"/>
    <property type="match status" value="1"/>
</dbReference>
<dbReference type="PANTHER" id="PTHR40841:SF2">
    <property type="entry name" value="SIDEROPHORE-DEGRADING ESTERASE (EUROFUNG)"/>
    <property type="match status" value="1"/>
</dbReference>